<keyword evidence="8" id="KW-1185">Reference proteome</keyword>
<proteinExistence type="predicted"/>
<evidence type="ECO:0000256" key="2">
    <source>
        <dbReference type="ARBA" id="ARBA00022614"/>
    </source>
</evidence>
<dbReference type="InterPro" id="IPR003591">
    <property type="entry name" value="Leu-rich_rpt_typical-subtyp"/>
</dbReference>
<comment type="subcellular location">
    <subcellularLocation>
        <location evidence="1">Cell projection</location>
        <location evidence="1">Cilium</location>
    </subcellularLocation>
</comment>
<dbReference type="SUPFAM" id="SSF52058">
    <property type="entry name" value="L domain-like"/>
    <property type="match status" value="1"/>
</dbReference>
<evidence type="ECO:0000313" key="7">
    <source>
        <dbReference type="EMBL" id="TFJ81461.1"/>
    </source>
</evidence>
<dbReference type="Proteomes" id="UP000355283">
    <property type="component" value="Unassembled WGS sequence"/>
</dbReference>
<keyword evidence="4" id="KW-0969">Cilium</keyword>
<dbReference type="InterPro" id="IPR001611">
    <property type="entry name" value="Leu-rich_rpt"/>
</dbReference>
<accession>A0A4D9CQL1</accession>
<dbReference type="AlphaFoldDB" id="A0A4D9CQL1"/>
<feature type="compositionally biased region" description="Basic and acidic residues" evidence="6">
    <location>
        <begin position="418"/>
        <end position="430"/>
    </location>
</feature>
<dbReference type="Pfam" id="PF13855">
    <property type="entry name" value="LRR_8"/>
    <property type="match status" value="1"/>
</dbReference>
<comment type="caution">
    <text evidence="7">The sequence shown here is derived from an EMBL/GenBank/DDBJ whole genome shotgun (WGS) entry which is preliminary data.</text>
</comment>
<dbReference type="PANTHER" id="PTHR45973:SF9">
    <property type="entry name" value="LEUCINE-RICH REPEAT-CONTAINING PROTEIN 46"/>
    <property type="match status" value="1"/>
</dbReference>
<dbReference type="InterPro" id="IPR032675">
    <property type="entry name" value="LRR_dom_sf"/>
</dbReference>
<feature type="compositionally biased region" description="Polar residues" evidence="6">
    <location>
        <begin position="1"/>
        <end position="18"/>
    </location>
</feature>
<keyword evidence="5" id="KW-0966">Cell projection</keyword>
<protein>
    <recommendedName>
        <fullName evidence="9">U2A'/phosphoprotein 32 family A C-terminal domain-containing protein</fullName>
    </recommendedName>
</protein>
<feature type="compositionally biased region" description="Basic and acidic residues" evidence="6">
    <location>
        <begin position="458"/>
        <end position="477"/>
    </location>
</feature>
<evidence type="ECO:0008006" key="9">
    <source>
        <dbReference type="Google" id="ProtNLM"/>
    </source>
</evidence>
<feature type="compositionally biased region" description="Low complexity" evidence="6">
    <location>
        <begin position="181"/>
        <end position="205"/>
    </location>
</feature>
<dbReference type="InterPro" id="IPR050576">
    <property type="entry name" value="Cilia_flagella_integrity"/>
</dbReference>
<evidence type="ECO:0000256" key="3">
    <source>
        <dbReference type="ARBA" id="ARBA00022737"/>
    </source>
</evidence>
<dbReference type="PANTHER" id="PTHR45973">
    <property type="entry name" value="PROTEIN PHOSPHATASE 1 REGULATORY SUBUNIT SDS22-RELATED"/>
    <property type="match status" value="1"/>
</dbReference>
<evidence type="ECO:0000256" key="1">
    <source>
        <dbReference type="ARBA" id="ARBA00004138"/>
    </source>
</evidence>
<dbReference type="OrthoDB" id="1904536at2759"/>
<organism evidence="7 8">
    <name type="scientific">Nannochloropsis salina CCMP1776</name>
    <dbReference type="NCBI Taxonomy" id="1027361"/>
    <lineage>
        <taxon>Eukaryota</taxon>
        <taxon>Sar</taxon>
        <taxon>Stramenopiles</taxon>
        <taxon>Ochrophyta</taxon>
        <taxon>Eustigmatophyceae</taxon>
        <taxon>Eustigmatales</taxon>
        <taxon>Monodopsidaceae</taxon>
        <taxon>Microchloropsis</taxon>
        <taxon>Microchloropsis salina</taxon>
    </lineage>
</organism>
<reference evidence="7 8" key="1">
    <citation type="submission" date="2019-01" db="EMBL/GenBank/DDBJ databases">
        <title>Nuclear Genome Assembly of the Microalgal Biofuel strain Nannochloropsis salina CCMP1776.</title>
        <authorList>
            <person name="Hovde B."/>
        </authorList>
    </citation>
    <scope>NUCLEOTIDE SEQUENCE [LARGE SCALE GENOMIC DNA]</scope>
    <source>
        <strain evidence="7 8">CCMP1776</strain>
    </source>
</reference>
<dbReference type="PROSITE" id="PS51450">
    <property type="entry name" value="LRR"/>
    <property type="match status" value="1"/>
</dbReference>
<dbReference type="Gene3D" id="3.80.10.10">
    <property type="entry name" value="Ribonuclease Inhibitor"/>
    <property type="match status" value="2"/>
</dbReference>
<dbReference type="Pfam" id="PF00560">
    <property type="entry name" value="LRR_1"/>
    <property type="match status" value="1"/>
</dbReference>
<feature type="compositionally biased region" description="Basic and acidic residues" evidence="6">
    <location>
        <begin position="373"/>
        <end position="390"/>
    </location>
</feature>
<feature type="compositionally biased region" description="Acidic residues" evidence="6">
    <location>
        <begin position="483"/>
        <end position="510"/>
    </location>
</feature>
<keyword evidence="2" id="KW-0433">Leucine-rich repeat</keyword>
<evidence type="ECO:0000313" key="8">
    <source>
        <dbReference type="Proteomes" id="UP000355283"/>
    </source>
</evidence>
<evidence type="ECO:0000256" key="5">
    <source>
        <dbReference type="ARBA" id="ARBA00023273"/>
    </source>
</evidence>
<evidence type="ECO:0000256" key="4">
    <source>
        <dbReference type="ARBA" id="ARBA00023069"/>
    </source>
</evidence>
<evidence type="ECO:0000256" key="6">
    <source>
        <dbReference type="SAM" id="MobiDB-lite"/>
    </source>
</evidence>
<sequence>MPDTNNSLALVNPLTSTDAAPEGDVMGGERMTPEILRQLALNHDGYESPSLNDTLYLHFRGFRRIENLGPYTGLRALWLDSNGLTEIGEGLGGLRQLRCLYLQNNLLESLGKGGKEGGCLQGLTELVTLDVSGNRLLSLRGVEACPKLRTLVAGKNRLGSAGMYGWAGSNGEDEGGEGQDEQPGASPSSPASSSPTSLGSESSPTAPLPHSLPASEATEFEALRPLAGLPSLHTLDLSHNHLVHALRSVLPALLPSLLPSLLSLTLEANSFVFEPASPLPASIADGMRRPLPLSRPIATIQDFRKLCLLALPRLKYLDRPIFPLERAVAEGWREGGKEGGEEVKQAWTRREEEAHRENLRVYRAWAQRVKKEKLKEGKGGGEKEGGRKDEDQDGGGMGVGDGEGEEEARLRTLGSDMRTPRDDRVDREADMDVLAAGEGGRRTGEESGGEGPDDGAEEGGRNSQGKEGRRREGRDVVEGLEGPQEEEEGEAEATLQGEEEEKEEEEEEEEGRAAQEGGANAHVEAAREQALLPGATAL</sequence>
<feature type="region of interest" description="Disordered" evidence="6">
    <location>
        <begin position="164"/>
        <end position="212"/>
    </location>
</feature>
<keyword evidence="3" id="KW-0677">Repeat</keyword>
<feature type="region of interest" description="Disordered" evidence="6">
    <location>
        <begin position="1"/>
        <end position="25"/>
    </location>
</feature>
<gene>
    <name evidence="7" type="ORF">NSK_007183</name>
</gene>
<dbReference type="EMBL" id="SDOX01000127">
    <property type="protein sequence ID" value="TFJ81461.1"/>
    <property type="molecule type" value="Genomic_DNA"/>
</dbReference>
<name>A0A4D9CQL1_9STRA</name>
<feature type="compositionally biased region" description="Acidic residues" evidence="6">
    <location>
        <begin position="171"/>
        <end position="180"/>
    </location>
</feature>
<feature type="compositionally biased region" description="Acidic residues" evidence="6">
    <location>
        <begin position="447"/>
        <end position="457"/>
    </location>
</feature>
<feature type="region of interest" description="Disordered" evidence="6">
    <location>
        <begin position="372"/>
        <end position="538"/>
    </location>
</feature>
<dbReference type="PRINTS" id="PR00019">
    <property type="entry name" value="LEURICHRPT"/>
</dbReference>
<dbReference type="SMART" id="SM00369">
    <property type="entry name" value="LRR_TYP"/>
    <property type="match status" value="4"/>
</dbReference>